<protein>
    <submittedName>
        <fullName evidence="1">Uncharacterized protein</fullName>
    </submittedName>
</protein>
<evidence type="ECO:0000313" key="2">
    <source>
        <dbReference type="Proteomes" id="UP000297641"/>
    </source>
</evidence>
<dbReference type="OrthoDB" id="345861at2"/>
<dbReference type="EMBL" id="RQFT01000012">
    <property type="protein sequence ID" value="TGL03066.1"/>
    <property type="molecule type" value="Genomic_DNA"/>
</dbReference>
<dbReference type="Proteomes" id="UP000297641">
    <property type="component" value="Unassembled WGS sequence"/>
</dbReference>
<comment type="caution">
    <text evidence="1">The sequence shown here is derived from an EMBL/GenBank/DDBJ whole genome shotgun (WGS) entry which is preliminary data.</text>
</comment>
<reference evidence="1 2" key="1">
    <citation type="journal article" date="2019" name="PLoS Negl. Trop. Dis.">
        <title>Revisiting the worldwide diversity of Leptospira species in the environment.</title>
        <authorList>
            <person name="Vincent A.T."/>
            <person name="Schiettekatte O."/>
            <person name="Bourhy P."/>
            <person name="Veyrier F.J."/>
            <person name="Picardeau M."/>
        </authorList>
    </citation>
    <scope>NUCLEOTIDE SEQUENCE [LARGE SCALE GENOMIC DNA]</scope>
    <source>
        <strain evidence="1 2">201800273</strain>
    </source>
</reference>
<organism evidence="1 2">
    <name type="scientific">Leptospira bouyouniensis</name>
    <dbReference type="NCBI Taxonomy" id="2484911"/>
    <lineage>
        <taxon>Bacteria</taxon>
        <taxon>Pseudomonadati</taxon>
        <taxon>Spirochaetota</taxon>
        <taxon>Spirochaetia</taxon>
        <taxon>Leptospirales</taxon>
        <taxon>Leptospiraceae</taxon>
        <taxon>Leptospira</taxon>
    </lineage>
</organism>
<dbReference type="AlphaFoldDB" id="A0A7I0HNA9"/>
<accession>A0A7I0HNA9</accession>
<gene>
    <name evidence="1" type="ORF">EHQ43_14780</name>
</gene>
<proteinExistence type="predicted"/>
<name>A0A7I0HNA9_9LEPT</name>
<dbReference type="RefSeq" id="WP_135741362.1">
    <property type="nucleotide sequence ID" value="NZ_RQFT01000012.1"/>
</dbReference>
<evidence type="ECO:0000313" key="1">
    <source>
        <dbReference type="EMBL" id="TGL03066.1"/>
    </source>
</evidence>
<sequence>MKWYSMKGIVTLVFVSSYFFLHCKPNETFDPKEYKVVKEAYQSGHLTVVQVILKERKKERELSFEERKLFMKSLFYLSEWKDFFNEWKDLKEKTPELVLYYFKAINLSNENQQVNVSEEQSLVELMPISPEACLVYLQWKKNVRKPSQIKLFRAQTKQFKTLLDRMEKELDHNL</sequence>